<dbReference type="InterPro" id="IPR008966">
    <property type="entry name" value="Adhesion_dom_sf"/>
</dbReference>
<evidence type="ECO:0000256" key="4">
    <source>
        <dbReference type="SAM" id="SignalP"/>
    </source>
</evidence>
<evidence type="ECO:0000256" key="2">
    <source>
        <dbReference type="ARBA" id="ARBA00006671"/>
    </source>
</evidence>
<gene>
    <name evidence="6" type="ORF">AWB66_04605</name>
</gene>
<dbReference type="PANTHER" id="PTHR33420:SF14">
    <property type="entry name" value="TYPE 1 FIMBRIN D-MANNOSE SPECIFIC ADHESIN"/>
    <property type="match status" value="1"/>
</dbReference>
<evidence type="ECO:0000259" key="5">
    <source>
        <dbReference type="Pfam" id="PF00419"/>
    </source>
</evidence>
<dbReference type="Pfam" id="PF00419">
    <property type="entry name" value="Fimbrial"/>
    <property type="match status" value="1"/>
</dbReference>
<dbReference type="SUPFAM" id="SSF49401">
    <property type="entry name" value="Bacterial adhesins"/>
    <property type="match status" value="1"/>
</dbReference>
<feature type="chain" id="PRO_5011119189" evidence="4">
    <location>
        <begin position="18"/>
        <end position="336"/>
    </location>
</feature>
<keyword evidence="4" id="KW-0732">Signal</keyword>
<dbReference type="EMBL" id="FCNZ02000020">
    <property type="protein sequence ID" value="SAL71963.1"/>
    <property type="molecule type" value="Genomic_DNA"/>
</dbReference>
<evidence type="ECO:0000313" key="6">
    <source>
        <dbReference type="EMBL" id="SAL71963.1"/>
    </source>
</evidence>
<organism evidence="6 7">
    <name type="scientific">Caballeronia telluris</name>
    <dbReference type="NCBI Taxonomy" id="326475"/>
    <lineage>
        <taxon>Bacteria</taxon>
        <taxon>Pseudomonadati</taxon>
        <taxon>Pseudomonadota</taxon>
        <taxon>Betaproteobacteria</taxon>
        <taxon>Burkholderiales</taxon>
        <taxon>Burkholderiaceae</taxon>
        <taxon>Caballeronia</taxon>
    </lineage>
</organism>
<feature type="signal peptide" evidence="4">
    <location>
        <begin position="1"/>
        <end position="17"/>
    </location>
</feature>
<evidence type="ECO:0000256" key="1">
    <source>
        <dbReference type="ARBA" id="ARBA00004561"/>
    </source>
</evidence>
<dbReference type="STRING" id="326475.AWB66_04605"/>
<dbReference type="Gene3D" id="2.60.40.1090">
    <property type="entry name" value="Fimbrial-type adhesion domain"/>
    <property type="match status" value="1"/>
</dbReference>
<dbReference type="GO" id="GO:0043709">
    <property type="term" value="P:cell adhesion involved in single-species biofilm formation"/>
    <property type="evidence" value="ECO:0007669"/>
    <property type="project" value="TreeGrafter"/>
</dbReference>
<evidence type="ECO:0000256" key="3">
    <source>
        <dbReference type="ARBA" id="ARBA00023263"/>
    </source>
</evidence>
<comment type="caution">
    <text evidence="6">The sequence shown here is derived from an EMBL/GenBank/DDBJ whole genome shotgun (WGS) entry which is preliminary data.</text>
</comment>
<evidence type="ECO:0000313" key="7">
    <source>
        <dbReference type="Proteomes" id="UP000054717"/>
    </source>
</evidence>
<feature type="domain" description="Fimbrial-type adhesion" evidence="5">
    <location>
        <begin position="188"/>
        <end position="335"/>
    </location>
</feature>
<dbReference type="InterPro" id="IPR050263">
    <property type="entry name" value="Bact_Fimbrial_Adh_Pro"/>
</dbReference>
<accession>A0A158JU15</accession>
<keyword evidence="7" id="KW-1185">Reference proteome</keyword>
<proteinExistence type="inferred from homology"/>
<dbReference type="Gene3D" id="2.60.40.3310">
    <property type="match status" value="1"/>
</dbReference>
<comment type="similarity">
    <text evidence="2">Belongs to the fimbrial protein family.</text>
</comment>
<dbReference type="PANTHER" id="PTHR33420">
    <property type="entry name" value="FIMBRIAL SUBUNIT ELFA-RELATED"/>
    <property type="match status" value="1"/>
</dbReference>
<dbReference type="GO" id="GO:0009289">
    <property type="term" value="C:pilus"/>
    <property type="evidence" value="ECO:0007669"/>
    <property type="project" value="UniProtKB-SubCell"/>
</dbReference>
<reference evidence="6" key="1">
    <citation type="submission" date="2016-01" db="EMBL/GenBank/DDBJ databases">
        <authorList>
            <person name="Peeters Charlotte."/>
        </authorList>
    </citation>
    <scope>NUCLEOTIDE SEQUENCE</scope>
    <source>
        <strain evidence="6">LMG 22936</strain>
    </source>
</reference>
<name>A0A158JU15_9BURK</name>
<dbReference type="InterPro" id="IPR036937">
    <property type="entry name" value="Adhesion_dom_fimbrial_sf"/>
</dbReference>
<dbReference type="Proteomes" id="UP000054717">
    <property type="component" value="Unassembled WGS sequence"/>
</dbReference>
<protein>
    <submittedName>
        <fullName evidence="6">Type-1 fimbrial protein subunit A</fullName>
    </submittedName>
</protein>
<dbReference type="AlphaFoldDB" id="A0A158JU15"/>
<comment type="subcellular location">
    <subcellularLocation>
        <location evidence="1">Fimbrium</location>
    </subcellularLocation>
</comment>
<keyword evidence="3" id="KW-0281">Fimbrium</keyword>
<dbReference type="InterPro" id="IPR000259">
    <property type="entry name" value="Adhesion_dom_fimbrial"/>
</dbReference>
<sequence>MLIAGLIIACFSTSAHALLACNITNGNQTFAAGYISIPRNASPGQGVATLPPASFVMDCNFNGYAPLTNTGVLISIFKAGTPVAGMTDVYPTNISGLGVRYTVTANQCNEKTVIVTNGTGTLHCTMNGAQGVDLPIPATVTTQLVVTGAVTAGVLALTSIPKLNVDYQTSVEPGNTWSQTPVYSGTATGTIRQQSCSVVNSAQAITLPTVTTRSLAGSAGTVAGSKEFSVDLSCAAGAQVSITFTDATNPANTSTVLGLAAGSTATGVGIELRRVNDAKVAYGPDSAAPGTTSQWLVGAAPNGALSIPLSARYVRTTGTLASGLVKALATFTMSYN</sequence>